<keyword evidence="5 8" id="KW-0694">RNA-binding</keyword>
<dbReference type="Pfam" id="PF26253">
    <property type="entry name" value="RdRP_head"/>
    <property type="match status" value="1"/>
</dbReference>
<dbReference type="InterPro" id="IPR057596">
    <property type="entry name" value="RDRP_core"/>
</dbReference>
<dbReference type="PANTHER" id="PTHR23079:SF55">
    <property type="entry name" value="RNA-DIRECTED RNA POLYMERASE"/>
    <property type="match status" value="1"/>
</dbReference>
<evidence type="ECO:0000256" key="2">
    <source>
        <dbReference type="ARBA" id="ARBA00022484"/>
    </source>
</evidence>
<organism evidence="11 12">
    <name type="scientific">Blepharisma stoltei</name>
    <dbReference type="NCBI Taxonomy" id="1481888"/>
    <lineage>
        <taxon>Eukaryota</taxon>
        <taxon>Sar</taxon>
        <taxon>Alveolata</taxon>
        <taxon>Ciliophora</taxon>
        <taxon>Postciliodesmatophora</taxon>
        <taxon>Heterotrichea</taxon>
        <taxon>Heterotrichida</taxon>
        <taxon>Blepharismidae</taxon>
        <taxon>Blepharisma</taxon>
    </lineage>
</organism>
<protein>
    <recommendedName>
        <fullName evidence="8">RNA-dependent RNA polymerase</fullName>
        <ecNumber evidence="8">2.7.7.48</ecNumber>
    </recommendedName>
</protein>
<proteinExistence type="inferred from homology"/>
<name>A0AAU9JPQ6_9CILI</name>
<sequence>MVQVIERMIRGYPKEWDSLDLRDFLVRFGLILRIRTNEKGFSFITFHAEKVREEISESQIETTNFRLLLDPPQKPENYKFDDIVPNLIYNRLDIGIPKWEGNSYKFVILDSYALPCLSFISLQKRKLDIRIIKSGIKYRVLITLKHIIEYSCMNAAGGFRAFIRCIRPPRLYKLNPRSKKFPIWTLGIQEPSWVRIENFFDGFEDLLSFQIKNICFQFTIFSQLETGLLEALATAVVTTPNYPTPVPSPRNLITSHEINSLQVSFQTKFMLYSILSLCYISLFELTRDFLSNLASLNQPKVVDTLKWIINSQRNFAIRSIPQFEELFNEVYCENTEFPVKIAEGYETINRLLITPTTFYALAGEPELSNRVTRRYFYEDKENLLRVSFTDENLNKILPYPDDLKKRVESLLACLNFAGKSYQVLGFSASQLKEHSAWMLHQTEEVNGEKIRKKLGDFSQIDCPGKYVARVGQSFSASRFMMTLAEDQIIRIKDIKTENKKYTFSDGIGKVSQDLVTAINTLAGCRACAFQIRLGGCKGVIALDDTLTGSVVYLRPSQVKFESKIRDLELLNPAEFRFGYLNRQLIMLLSTLGVPDSTFDILQEEMLETLRSDLKSYIEYIRGVSRGNLTVQCLERLMDYPREPIFGELKELLITRSLEELKKKQRIWIRKSGCLMGVLDEKGLLNYGEVFLQTQEGGIVEGLVVVAKNPCLHPGDIRILMAVNHPELHHLYHVVVFPQKGERPHTNECSGSDLDGDLYFITWDIRLIPPHYAHPMEYDTAKPKKEPGPYDFTTLIYFFSLFIANDRLGQIDNAHLALADASKNYAFDEKCIELCELHSVAVDFAKTGNTVTIPKELQPQAFPDFMEKKDMNYYQSQKILGKLYRKIVELPKESIPGINQKLIVEGYKREKGNAKEIFARYKRDLQILLDQYGIRTEIEMLIAQPVTMSKYHKKRKRQEEMREILTYLSNKIVEKYREIFEQKASMELASAIYKIAHKNNPPYRLFPWVVCGDYLFNALSS</sequence>
<comment type="caution">
    <text evidence="11">The sequence shown here is derived from an EMBL/GenBank/DDBJ whole genome shotgun (WGS) entry which is preliminary data.</text>
</comment>
<dbReference type="EMBL" id="CAJZBQ010000044">
    <property type="protein sequence ID" value="CAG9327586.1"/>
    <property type="molecule type" value="Genomic_DNA"/>
</dbReference>
<keyword evidence="3 8" id="KW-0808">Transferase</keyword>
<dbReference type="GO" id="GO:0003723">
    <property type="term" value="F:RNA binding"/>
    <property type="evidence" value="ECO:0007669"/>
    <property type="project" value="UniProtKB-KW"/>
</dbReference>
<keyword evidence="12" id="KW-1185">Reference proteome</keyword>
<evidence type="ECO:0000256" key="6">
    <source>
        <dbReference type="ARBA" id="ARBA00023158"/>
    </source>
</evidence>
<dbReference type="InterPro" id="IPR007855">
    <property type="entry name" value="RDRP"/>
</dbReference>
<dbReference type="Pfam" id="PF05183">
    <property type="entry name" value="RdRP"/>
    <property type="match status" value="1"/>
</dbReference>
<evidence type="ECO:0000256" key="3">
    <source>
        <dbReference type="ARBA" id="ARBA00022679"/>
    </source>
</evidence>
<feature type="domain" description="RDRP core" evidence="9">
    <location>
        <begin position="353"/>
        <end position="886"/>
    </location>
</feature>
<evidence type="ECO:0000259" key="10">
    <source>
        <dbReference type="Pfam" id="PF26253"/>
    </source>
</evidence>
<dbReference type="GO" id="GO:0003968">
    <property type="term" value="F:RNA-directed RNA polymerase activity"/>
    <property type="evidence" value="ECO:0007669"/>
    <property type="project" value="UniProtKB-KW"/>
</dbReference>
<dbReference type="PANTHER" id="PTHR23079">
    <property type="entry name" value="RNA-DEPENDENT RNA POLYMERASE"/>
    <property type="match status" value="1"/>
</dbReference>
<evidence type="ECO:0000256" key="5">
    <source>
        <dbReference type="ARBA" id="ARBA00022884"/>
    </source>
</evidence>
<dbReference type="GO" id="GO:0031380">
    <property type="term" value="C:nuclear RNA-directed RNA polymerase complex"/>
    <property type="evidence" value="ECO:0007669"/>
    <property type="project" value="TreeGrafter"/>
</dbReference>
<evidence type="ECO:0000256" key="7">
    <source>
        <dbReference type="ARBA" id="ARBA00048744"/>
    </source>
</evidence>
<evidence type="ECO:0000313" key="12">
    <source>
        <dbReference type="Proteomes" id="UP001162131"/>
    </source>
</evidence>
<dbReference type="EC" id="2.7.7.48" evidence="8"/>
<evidence type="ECO:0000313" key="11">
    <source>
        <dbReference type="EMBL" id="CAG9327586.1"/>
    </source>
</evidence>
<comment type="catalytic activity">
    <reaction evidence="7 8">
        <text>RNA(n) + a ribonucleoside 5'-triphosphate = RNA(n+1) + diphosphate</text>
        <dbReference type="Rhea" id="RHEA:21248"/>
        <dbReference type="Rhea" id="RHEA-COMP:14527"/>
        <dbReference type="Rhea" id="RHEA-COMP:17342"/>
        <dbReference type="ChEBI" id="CHEBI:33019"/>
        <dbReference type="ChEBI" id="CHEBI:61557"/>
        <dbReference type="ChEBI" id="CHEBI:140395"/>
        <dbReference type="EC" id="2.7.7.48"/>
    </reaction>
</comment>
<evidence type="ECO:0000256" key="4">
    <source>
        <dbReference type="ARBA" id="ARBA00022695"/>
    </source>
</evidence>
<evidence type="ECO:0000256" key="8">
    <source>
        <dbReference type="RuleBase" id="RU363098"/>
    </source>
</evidence>
<keyword evidence="6" id="KW-0943">RNA-mediated gene silencing</keyword>
<dbReference type="AlphaFoldDB" id="A0AAU9JPQ6"/>
<reference evidence="11" key="1">
    <citation type="submission" date="2021-09" db="EMBL/GenBank/DDBJ databases">
        <authorList>
            <consortium name="AG Swart"/>
            <person name="Singh M."/>
            <person name="Singh A."/>
            <person name="Seah K."/>
            <person name="Emmerich C."/>
        </authorList>
    </citation>
    <scope>NUCLEOTIDE SEQUENCE</scope>
    <source>
        <strain evidence="11">ATCC30299</strain>
    </source>
</reference>
<gene>
    <name evidence="11" type="ORF">BSTOLATCC_MIC44218</name>
</gene>
<accession>A0AAU9JPQ6</accession>
<evidence type="ECO:0000259" key="9">
    <source>
        <dbReference type="Pfam" id="PF05183"/>
    </source>
</evidence>
<evidence type="ECO:0000256" key="1">
    <source>
        <dbReference type="ARBA" id="ARBA00005762"/>
    </source>
</evidence>
<feature type="domain" description="RDRP C-terminal head" evidence="10">
    <location>
        <begin position="912"/>
        <end position="1015"/>
    </location>
</feature>
<dbReference type="InterPro" id="IPR058752">
    <property type="entry name" value="RDRP_C_head"/>
</dbReference>
<comment type="similarity">
    <text evidence="1 8">Belongs to the RdRP family.</text>
</comment>
<dbReference type="GO" id="GO:0030422">
    <property type="term" value="P:siRNA processing"/>
    <property type="evidence" value="ECO:0007669"/>
    <property type="project" value="TreeGrafter"/>
</dbReference>
<keyword evidence="2 8" id="KW-0696">RNA-directed RNA polymerase</keyword>
<dbReference type="Proteomes" id="UP001162131">
    <property type="component" value="Unassembled WGS sequence"/>
</dbReference>
<keyword evidence="4 8" id="KW-0548">Nucleotidyltransferase</keyword>